<dbReference type="RefSeq" id="WP_050431812.1">
    <property type="nucleotide sequence ID" value="NZ_CP012159.1"/>
</dbReference>
<gene>
    <name evidence="2" type="ORF">CMC5_039340</name>
</gene>
<protein>
    <recommendedName>
        <fullName evidence="4">EcxA zinc-binding domain-containing protein</fullName>
    </recommendedName>
</protein>
<dbReference type="OrthoDB" id="5475888at2"/>
<sequence>MRWMWTRALLCGALGLAAGSNVGCAEQRDPINRVQPNALAKSFFVGADLQSPDDDPEFYSRAMVVDVGYGASQDGLFSASYAQAELTRIKWQITEDVLLGRIAYERIEDSDGKGVGGKAKEGVIAVAFRILSHFDIRRDYNPTTGEEMNIVVENTIDRAWNQREYMRVDFSQNLNTGSYDFDTLSLIGLYGGVEYEPLAYYVNDPNDEDAPHFDATSGYFDITTKAFAKPQLIDLSSFGWGISKFPACYLDNDFLGGSAPSASCNPVELTIRHSFRRVENRDYEPKDWDGYMFQAYGPFMKERYGYSRNYGMSDDKWHRFATLYNIWERSHFYKNPAAMTGAVECYTPETTPVGADPNRDTDGNGTADECEAVLEATKLGGSRCDQFSQKCTLPYQARKEVPQVWYVTQGSNPEYYDGTEWATHEWDVALRSAVQVAKYAECSRTGGENCAGKFPVWHGQQDDNSDAVALTREVDACRAGKAYDGQDCNALADRIGQERNYDPAVIAVAKQTEMLVLCHSPVQHDDPEACGARSERLPADISAADCFKATRNGDKFIQQVCKGAKSVRMGDLRYHTVNNINDPQTPSAWGIYTDSEDPLTGEKISASINVWTHINDLWSQGVIDQLRYIKGELSTDEVTEGTYVRDWAAASEAARGGGFQHVNRATLDNQLESLTKASGAIPTTLPDAGLMQKIHEMKTELRAVSADAKAASVSQPIYNMRRQNARGTQFEAQLMTTAMQQYAGVDGLPSTDGMLEAASPLRGLNPSAMRQIRHMKELALAERGSCAMGSDMAEAPISMVGLADALEAKFGAFNKDDDKTTQYARAAKMQRYLAQRAHFAVIAHEMGHSIGERHNFVSSSDAFNYRPQYWQLRTKNGTVKNECTDLVADGSSCIGPRYFDPMTAEETDNMLWMFMNSSTMDYAGESSQDLLGLGAYDFAAARMFYGDAVAVFEDGNFNSNRPRGRSLLRWKMDNFGGIVGLSPEINDEPIHYSQIQNQYAVLDCGPDGSGYWSGDDAAVQAFKPATWNEEKDGLWHPVIDGHIVKVNGTYSRCRQQRVDYVPYKSLRMPVPSEYGNFYRGGPSVDTTNRLRVPYGFATDRWADLGNLSVYRHDNGADAYELFSFFITQQEVGHIFDNYRRGRQSFSVRTSSNRTLDRYNAKMRDGAKGLGLLYNIYKDFALENSYDFTGLWPYIASAQYRENILASGLAFDHFTRTVARPEPGMHFKPTYESVFRSEQDSYGTPPLGGRTVNVPNGATGYYGNVSYGGKPLENGLADKYGEYDSEYTINAGAYYDKVWAPMLMTESVDNFISASRSDYLDARYRAVSLADLFPEGYRRWLANNLTLDDEIKGVRVAADASGNPLVDNQGFPAMGIGWTTWWAKNGPEACFPGEGTTICSSYGHPSSDPFNPQAPANTAILDPQVGWEQHKFLIAMTLQYLPENEKRNWLNQMMIWERQTTQDPAWENRIEFHDPHGRVYLAKTLGTEQIFGKTVQKGISARILEYANSLLAQAYVVTTVNHQNGTVWYKPVIANGKPLVKHDPSVRYVDPESGIISTSRPGCEPVTNNLPAEAAYESCTCESNRACTILDRYVSTVEFMRQAISAYNLCVDDDVRGIYDLPSCRN</sequence>
<name>A0A0K1EGR6_CHOCO</name>
<organism evidence="2 3">
    <name type="scientific">Chondromyces crocatus</name>
    <dbReference type="NCBI Taxonomy" id="52"/>
    <lineage>
        <taxon>Bacteria</taxon>
        <taxon>Pseudomonadati</taxon>
        <taxon>Myxococcota</taxon>
        <taxon>Polyangia</taxon>
        <taxon>Polyangiales</taxon>
        <taxon>Polyangiaceae</taxon>
        <taxon>Chondromyces</taxon>
    </lineage>
</organism>
<feature type="signal peptide" evidence="1">
    <location>
        <begin position="1"/>
        <end position="25"/>
    </location>
</feature>
<dbReference type="EMBL" id="CP012159">
    <property type="protein sequence ID" value="AKT39783.1"/>
    <property type="molecule type" value="Genomic_DNA"/>
</dbReference>
<evidence type="ECO:0000313" key="2">
    <source>
        <dbReference type="EMBL" id="AKT39783.1"/>
    </source>
</evidence>
<proteinExistence type="predicted"/>
<keyword evidence="3" id="KW-1185">Reference proteome</keyword>
<keyword evidence="1" id="KW-0732">Signal</keyword>
<accession>A0A0K1EGR6</accession>
<feature type="chain" id="PRO_5005459428" description="EcxA zinc-binding domain-containing protein" evidence="1">
    <location>
        <begin position="26"/>
        <end position="1625"/>
    </location>
</feature>
<evidence type="ECO:0000256" key="1">
    <source>
        <dbReference type="SAM" id="SignalP"/>
    </source>
</evidence>
<reference evidence="2 3" key="1">
    <citation type="submission" date="2015-07" db="EMBL/GenBank/DDBJ databases">
        <title>Genome analysis of myxobacterium Chondromyces crocatus Cm c5 reveals a high potential for natural compound synthesis and the genetic basis for the loss of fruiting body formation.</title>
        <authorList>
            <person name="Zaburannyi N."/>
            <person name="Bunk B."/>
            <person name="Maier J."/>
            <person name="Overmann J."/>
            <person name="Mueller R."/>
        </authorList>
    </citation>
    <scope>NUCLEOTIDE SEQUENCE [LARGE SCALE GENOMIC DNA]</scope>
    <source>
        <strain evidence="2 3">Cm c5</strain>
    </source>
</reference>
<evidence type="ECO:0008006" key="4">
    <source>
        <dbReference type="Google" id="ProtNLM"/>
    </source>
</evidence>
<dbReference type="SUPFAM" id="SSF55486">
    <property type="entry name" value="Metalloproteases ('zincins'), catalytic domain"/>
    <property type="match status" value="1"/>
</dbReference>
<dbReference type="KEGG" id="ccro:CMC5_039340"/>
<evidence type="ECO:0000313" key="3">
    <source>
        <dbReference type="Proteomes" id="UP000067626"/>
    </source>
</evidence>
<dbReference type="Proteomes" id="UP000067626">
    <property type="component" value="Chromosome"/>
</dbReference>